<proteinExistence type="predicted"/>
<keyword evidence="1" id="KW-1185">Reference proteome</keyword>
<evidence type="ECO:0000313" key="1">
    <source>
        <dbReference type="Proteomes" id="UP000887581"/>
    </source>
</evidence>
<protein>
    <submittedName>
        <fullName evidence="2">Ricin B lectin domain-containing protein</fullName>
    </submittedName>
</protein>
<dbReference type="Proteomes" id="UP000887581">
    <property type="component" value="Unplaced"/>
</dbReference>
<organism evidence="1 2">
    <name type="scientific">Setaria digitata</name>
    <dbReference type="NCBI Taxonomy" id="48799"/>
    <lineage>
        <taxon>Eukaryota</taxon>
        <taxon>Metazoa</taxon>
        <taxon>Ecdysozoa</taxon>
        <taxon>Nematoda</taxon>
        <taxon>Chromadorea</taxon>
        <taxon>Rhabditida</taxon>
        <taxon>Spirurina</taxon>
        <taxon>Spiruromorpha</taxon>
        <taxon>Filarioidea</taxon>
        <taxon>Setariidae</taxon>
        <taxon>Setaria</taxon>
    </lineage>
</organism>
<reference evidence="2" key="1">
    <citation type="submission" date="2022-11" db="UniProtKB">
        <authorList>
            <consortium name="WormBaseParasite"/>
        </authorList>
    </citation>
    <scope>IDENTIFICATION</scope>
</reference>
<evidence type="ECO:0000313" key="2">
    <source>
        <dbReference type="WBParaSite" id="sdigi.contig304.g7267.t1"/>
    </source>
</evidence>
<dbReference type="WBParaSite" id="sdigi.contig304.g7267.t1">
    <property type="protein sequence ID" value="sdigi.contig304.g7267.t1"/>
    <property type="gene ID" value="sdigi.contig304.g7267"/>
</dbReference>
<dbReference type="AlphaFoldDB" id="A0A915PTQ2"/>
<name>A0A915PTQ2_9BILA</name>
<sequence>MRKSNNAEKQTVTNRYLFPCLSTLASGVSMTLETCGTENHLWELEQTTNRQTMRVCECMYVCVGDGPAQ</sequence>
<accession>A0A915PTQ2</accession>